<gene>
    <name evidence="9" type="ORF">DWV00_26790</name>
</gene>
<evidence type="ECO:0000313" key="10">
    <source>
        <dbReference type="Proteomes" id="UP000256838"/>
    </source>
</evidence>
<dbReference type="PROSITE" id="PS50850">
    <property type="entry name" value="MFS"/>
    <property type="match status" value="1"/>
</dbReference>
<evidence type="ECO:0000256" key="1">
    <source>
        <dbReference type="ARBA" id="ARBA00004141"/>
    </source>
</evidence>
<feature type="transmembrane region" description="Helical" evidence="7">
    <location>
        <begin position="172"/>
        <end position="194"/>
    </location>
</feature>
<dbReference type="GO" id="GO:0016020">
    <property type="term" value="C:membrane"/>
    <property type="evidence" value="ECO:0007669"/>
    <property type="project" value="UniProtKB-SubCell"/>
</dbReference>
<feature type="transmembrane region" description="Helical" evidence="7">
    <location>
        <begin position="338"/>
        <end position="360"/>
    </location>
</feature>
<dbReference type="GO" id="GO:0022857">
    <property type="term" value="F:transmembrane transporter activity"/>
    <property type="evidence" value="ECO:0007669"/>
    <property type="project" value="InterPro"/>
</dbReference>
<organism evidence="9 10">
    <name type="scientific">Trinickia dinghuensis</name>
    <dbReference type="NCBI Taxonomy" id="2291023"/>
    <lineage>
        <taxon>Bacteria</taxon>
        <taxon>Pseudomonadati</taxon>
        <taxon>Pseudomonadota</taxon>
        <taxon>Betaproteobacteria</taxon>
        <taxon>Burkholderiales</taxon>
        <taxon>Burkholderiaceae</taxon>
        <taxon>Trinickia</taxon>
    </lineage>
</organism>
<dbReference type="InterPro" id="IPR036259">
    <property type="entry name" value="MFS_trans_sf"/>
</dbReference>
<evidence type="ECO:0000256" key="6">
    <source>
        <dbReference type="ARBA" id="ARBA00023136"/>
    </source>
</evidence>
<feature type="transmembrane region" description="Helical" evidence="7">
    <location>
        <begin position="284"/>
        <end position="306"/>
    </location>
</feature>
<sequence>MSETVFMEDLPLRKFHFRVVLAGGGGQFSDGFILGIIGIAVSIAAKPMHLDAMWLGLIAAAALAGIFLGSICTGPFADRFGRRGIFAYDMIAFAAISAAQYFVTAPWQLLVFRVALGFILGADYAVGKSLVVEYLPRRFRGSMTSMLAVCWGSGYVLSYYIGYLIQSFNPEGWRLMLAVSGIPALLILPLRLGIPESPMWLLKRKREKDAAAIVRETFGSNVVMDNSPAARETTQHTGMSSLFSRGMRRNTFVGCVFFTCQVIPYFALGTFSPRILQALHVGNGFMAAMVYNALLICGTLVGVAIIDRIPRRSFLVTAFYASAAALAALALVNGSAAFTIAAFGVFACILSASTTLEPVYTAELFPTELRATGAGFVIACSRIGSASATFLLPLAVQHIGIKASLLFCVGTLVVGGVICQMLAPETRNKKLAEVANGNEAATRSDGSYYNSTSSAQASD</sequence>
<feature type="domain" description="Major facilitator superfamily (MFS) profile" evidence="8">
    <location>
        <begin position="19"/>
        <end position="427"/>
    </location>
</feature>
<evidence type="ECO:0000256" key="3">
    <source>
        <dbReference type="ARBA" id="ARBA00022448"/>
    </source>
</evidence>
<keyword evidence="5 7" id="KW-1133">Transmembrane helix</keyword>
<dbReference type="InterPro" id="IPR020846">
    <property type="entry name" value="MFS_dom"/>
</dbReference>
<dbReference type="EMBL" id="QRGA01000017">
    <property type="protein sequence ID" value="RDU95859.1"/>
    <property type="molecule type" value="Genomic_DNA"/>
</dbReference>
<comment type="subcellular location">
    <subcellularLocation>
        <location evidence="1">Membrane</location>
        <topology evidence="1">Multi-pass membrane protein</topology>
    </subcellularLocation>
</comment>
<feature type="transmembrane region" description="Helical" evidence="7">
    <location>
        <begin position="53"/>
        <end position="73"/>
    </location>
</feature>
<name>A0A3D8JRW7_9BURK</name>
<keyword evidence="10" id="KW-1185">Reference proteome</keyword>
<dbReference type="Pfam" id="PF00083">
    <property type="entry name" value="Sugar_tr"/>
    <property type="match status" value="1"/>
</dbReference>
<comment type="similarity">
    <text evidence="2">Belongs to the major facilitator superfamily. Sugar transporter (TC 2.A.1.1) family.</text>
</comment>
<dbReference type="Gene3D" id="1.20.1250.20">
    <property type="entry name" value="MFS general substrate transporter like domains"/>
    <property type="match status" value="1"/>
</dbReference>
<dbReference type="SUPFAM" id="SSF103473">
    <property type="entry name" value="MFS general substrate transporter"/>
    <property type="match status" value="1"/>
</dbReference>
<evidence type="ECO:0000313" key="9">
    <source>
        <dbReference type="EMBL" id="RDU95859.1"/>
    </source>
</evidence>
<reference evidence="9 10" key="1">
    <citation type="submission" date="2018-08" db="EMBL/GenBank/DDBJ databases">
        <title>Paraburkholderia sp. DHOM06 isolated from forest soil.</title>
        <authorList>
            <person name="Gao Z.-H."/>
            <person name="Qiu L.-H."/>
        </authorList>
    </citation>
    <scope>NUCLEOTIDE SEQUENCE [LARGE SCALE GENOMIC DNA]</scope>
    <source>
        <strain evidence="9 10">DHOM06</strain>
    </source>
</reference>
<keyword evidence="3" id="KW-0813">Transport</keyword>
<dbReference type="CDD" id="cd17316">
    <property type="entry name" value="MFS_SV2_like"/>
    <property type="match status" value="1"/>
</dbReference>
<feature type="transmembrane region" description="Helical" evidence="7">
    <location>
        <begin position="313"/>
        <end position="332"/>
    </location>
</feature>
<feature type="transmembrane region" description="Helical" evidence="7">
    <location>
        <begin position="401"/>
        <end position="423"/>
    </location>
</feature>
<dbReference type="PANTHER" id="PTHR23511">
    <property type="entry name" value="SYNAPTIC VESICLE GLYCOPROTEIN 2"/>
    <property type="match status" value="1"/>
</dbReference>
<evidence type="ECO:0000256" key="5">
    <source>
        <dbReference type="ARBA" id="ARBA00022989"/>
    </source>
</evidence>
<evidence type="ECO:0000256" key="2">
    <source>
        <dbReference type="ARBA" id="ARBA00010992"/>
    </source>
</evidence>
<feature type="transmembrane region" description="Helical" evidence="7">
    <location>
        <begin position="146"/>
        <end position="166"/>
    </location>
</feature>
<dbReference type="PANTHER" id="PTHR23511:SF34">
    <property type="entry name" value="SYNAPTIC VESICLE GLYCOPROTEIN 2"/>
    <property type="match status" value="1"/>
</dbReference>
<feature type="transmembrane region" description="Helical" evidence="7">
    <location>
        <begin position="20"/>
        <end position="41"/>
    </location>
</feature>
<keyword evidence="4 7" id="KW-0812">Transmembrane</keyword>
<comment type="caution">
    <text evidence="9">The sequence shown here is derived from an EMBL/GenBank/DDBJ whole genome shotgun (WGS) entry which is preliminary data.</text>
</comment>
<feature type="transmembrane region" description="Helical" evidence="7">
    <location>
        <begin position="85"/>
        <end position="103"/>
    </location>
</feature>
<dbReference type="AlphaFoldDB" id="A0A3D8JRW7"/>
<feature type="transmembrane region" description="Helical" evidence="7">
    <location>
        <begin position="109"/>
        <end position="126"/>
    </location>
</feature>
<evidence type="ECO:0000256" key="7">
    <source>
        <dbReference type="SAM" id="Phobius"/>
    </source>
</evidence>
<proteinExistence type="inferred from homology"/>
<evidence type="ECO:0000256" key="4">
    <source>
        <dbReference type="ARBA" id="ARBA00022692"/>
    </source>
</evidence>
<evidence type="ECO:0000259" key="8">
    <source>
        <dbReference type="PROSITE" id="PS50850"/>
    </source>
</evidence>
<accession>A0A3D8JRW7</accession>
<dbReference type="InterPro" id="IPR005828">
    <property type="entry name" value="MFS_sugar_transport-like"/>
</dbReference>
<feature type="transmembrane region" description="Helical" evidence="7">
    <location>
        <begin position="372"/>
        <end position="395"/>
    </location>
</feature>
<dbReference type="RefSeq" id="WP_115536636.1">
    <property type="nucleotide sequence ID" value="NZ_QRGA01000017.1"/>
</dbReference>
<dbReference type="Proteomes" id="UP000256838">
    <property type="component" value="Unassembled WGS sequence"/>
</dbReference>
<feature type="transmembrane region" description="Helical" evidence="7">
    <location>
        <begin position="251"/>
        <end position="272"/>
    </location>
</feature>
<keyword evidence="6 7" id="KW-0472">Membrane</keyword>
<protein>
    <submittedName>
        <fullName evidence="9">MFS transporter</fullName>
    </submittedName>
</protein>
<dbReference type="OrthoDB" id="5368493at2"/>